<dbReference type="GO" id="GO:0032301">
    <property type="term" value="C:MutSalpha complex"/>
    <property type="evidence" value="ECO:0007669"/>
    <property type="project" value="TreeGrafter"/>
</dbReference>
<dbReference type="SUPFAM" id="SSF48334">
    <property type="entry name" value="DNA repair protein MutS, domain III"/>
    <property type="match status" value="1"/>
</dbReference>
<evidence type="ECO:0000256" key="2">
    <source>
        <dbReference type="ARBA" id="ARBA00022840"/>
    </source>
</evidence>
<proteinExistence type="predicted"/>
<feature type="domain" description="DNA mismatch repair proteins mutS family" evidence="6">
    <location>
        <begin position="1607"/>
        <end position="1623"/>
    </location>
</feature>
<gene>
    <name evidence="7" type="primary">MSH2</name>
    <name evidence="7" type="ORF">FOL47_007638</name>
</gene>
<dbReference type="SMART" id="SM00534">
    <property type="entry name" value="MUTSac"/>
    <property type="match status" value="1"/>
</dbReference>
<evidence type="ECO:0000259" key="6">
    <source>
        <dbReference type="PROSITE" id="PS00486"/>
    </source>
</evidence>
<dbReference type="InterPro" id="IPR036187">
    <property type="entry name" value="DNA_mismatch_repair_MutS_sf"/>
</dbReference>
<accession>A0A7J6MWB9</accession>
<dbReference type="EMBL" id="JAAPAO010000046">
    <property type="protein sequence ID" value="KAF4675500.1"/>
    <property type="molecule type" value="Genomic_DNA"/>
</dbReference>
<evidence type="ECO:0000256" key="5">
    <source>
        <dbReference type="SAM" id="MobiDB-lite"/>
    </source>
</evidence>
<dbReference type="PROSITE" id="PS00486">
    <property type="entry name" value="DNA_MISMATCH_REPAIR_2"/>
    <property type="match status" value="1"/>
</dbReference>
<dbReference type="SUPFAM" id="SSF52540">
    <property type="entry name" value="P-loop containing nucleoside triphosphate hydrolases"/>
    <property type="match status" value="1"/>
</dbReference>
<dbReference type="InterPro" id="IPR009769">
    <property type="entry name" value="EDR2_C"/>
</dbReference>
<dbReference type="GO" id="GO:0006298">
    <property type="term" value="P:mismatch repair"/>
    <property type="evidence" value="ECO:0007669"/>
    <property type="project" value="InterPro"/>
</dbReference>
<keyword evidence="8" id="KW-1185">Reference proteome</keyword>
<comment type="caution">
    <text evidence="7">The sequence shown here is derived from an EMBL/GenBank/DDBJ whole genome shotgun (WGS) entry which is preliminary data.</text>
</comment>
<dbReference type="PANTHER" id="PTHR11361:SF35">
    <property type="entry name" value="DNA MISMATCH REPAIR PROTEIN MSH2"/>
    <property type="match status" value="1"/>
</dbReference>
<sequence length="1755" mass="190294">MASCGWCGLCQKVTVCPSYRYDKRNSTSYGEGDGASQSSSRRCSQAFYSAVSVAAYPRPTKDSREVNWTSTGLDTPVSRDASEVSYVTANDQPADLREWIAAPSPLHAFSHNMGSSVPMHLAEMPFGTTSWSHRNACHFSVRSGPDYGRTGTKEPSLPALYEPIGIDLIKGDGILSDVAQHMNFPTLPPWFSEKCRAPALLVVNAQVPGEGPSFNPFAAPKSDPGYSVIIYFMITREMASWSSRPNDPDVPGSVRLWLQLLDKGVSDRILPFKVIGRVQNLSHLHNLPAMGIIQKYNGKPALITGSATILEGTAPYRYVEIDYDVRKWSLVARTTLAQVKDRFKDVVLDVGYLVESQQEEDMPERLLGSVSLHHLDHNAAHGLVTIVVMMASPSLSPIRSDRNNTSRRRASSTPPTLSPNTFRRKSTGGSSSLSAGEDNADDANGENKDRLSYEGEGRIRQDLDSVAASSCSSEAWLTSLAADQIGSGQLKSLSASTLAASNTSGKASGVLERLRHWGAVGEFLANDLLAPWSTLDQLSADFAVTSWFVGGPRISLGASTPQWHCSSHPSAPYNVIVSPKGEITVVDRSRQMVFSLVLPKKTPKVTGDFVAFAPSPCPLTIALGTVSGFIVASLSGAHEDWQITAIRSLPCQPSALEYSPKSGEMLAVAYSNVVLVWESATVGLSAATPLVLRRLRTAEITSIAWCTAASCSDLLAVRYASGEVRTWDVSTGECCTVVRAQAQPSLGRLHWPLDSERLYVSSGSKLAELIWPRLDEGEGKWGVGAASWVLGGQTPTMPKVYSFTGDMPAARFSAMCPLTGQRLAVSDGGTEVKVYEVLPPLSQVLQGQGPSNVDLLGTVPAPREGLRVAALDFAPVREGDLSADLSAASCRVTTRLVIVWVEEPGQPSCKLMQVVPMAFPAVTRMLKRSRAPSVDITRSVPSNAPLGVESGGEEYDSLLSVRMASHGRHSVDQELVMRAPCRSLCAVVKDGAEGTSIGLATFDSLNLVISSTSFVEPASAGGRNLALLEAATIQAGPDERVFVSAYDNDSAGAAERVLELFERCVPSVKVSGFKISKDFSLESLLSEDEARKLPIDKHGIASLAMTTLASALKLSCESSFYRKCSLGQLKCDAFLRLDQAALTALHVLPAATDGVGQSGKSLVGLLGASIRSKGGQRRIIQWARNPLVEASEIRRRHDIVEYFLYCDALRNALLRRHLKTIPDLDRLRMKMVQVSSKQGRGYEKISLEELVRLYECLASSQDIAAEIQNSPAPTSEAQQAVEEQFVKPLNSCVHSCDKFMDLMEKCVDFEAIASEREFRIRSGITPQLEELAGRRDAARQEMESIRQEVSKKIKTDARLAEAAAPYHWCLRVPKKQQPGVEKTRAYKKVQINKAEFLFTCGPLELAVARYMDAQSRYNEAASEIQKRTVEVAATYHPAIAKLADVLASLDVLCSFACCALTHRMVRAVVDESSPPACIDLKAARHVLVEEARISGEMRMDESMGEFVPNDVRMHREGTEGADGKNGRVMVITGPNMGGKSTYIRTAALCIFLNQIGSFVPAQEARLGIFRSIMCRVGASDHQIRGVSTFMAEMLDAASIIQSADPYSLVIIDELGRGTSTEDGFGLAWHITKYIAAESKSFVLFATHFHELATLASTFPDGVVSNAHVAAAVDDKTGKITFLYSIRPGPTTQSYGMNVARLAGFPEEVVASAEARASGLSAVTDKVIKQLLLRHLAEVSKDRDEFIEKARLLRVC</sequence>
<keyword evidence="2" id="KW-0067">ATP-binding</keyword>
<dbReference type="Pfam" id="PF07059">
    <property type="entry name" value="EDR2_C"/>
    <property type="match status" value="1"/>
</dbReference>
<dbReference type="Pfam" id="PF05192">
    <property type="entry name" value="MutS_III"/>
    <property type="match status" value="1"/>
</dbReference>
<evidence type="ECO:0000313" key="7">
    <source>
        <dbReference type="EMBL" id="KAF4675500.1"/>
    </source>
</evidence>
<dbReference type="InterPro" id="IPR000432">
    <property type="entry name" value="DNA_mismatch_repair_MutS_C"/>
</dbReference>
<keyword evidence="4" id="KW-0175">Coiled coil</keyword>
<evidence type="ECO:0000313" key="8">
    <source>
        <dbReference type="Proteomes" id="UP000591131"/>
    </source>
</evidence>
<keyword evidence="1" id="KW-0547">Nucleotide-binding</keyword>
<evidence type="ECO:0000256" key="3">
    <source>
        <dbReference type="ARBA" id="ARBA00023125"/>
    </source>
</evidence>
<dbReference type="GO" id="GO:0030983">
    <property type="term" value="F:mismatched DNA binding"/>
    <property type="evidence" value="ECO:0007669"/>
    <property type="project" value="InterPro"/>
</dbReference>
<dbReference type="OrthoDB" id="295033at2759"/>
<dbReference type="SUPFAM" id="SSF50978">
    <property type="entry name" value="WD40 repeat-like"/>
    <property type="match status" value="1"/>
</dbReference>
<organism evidence="7 8">
    <name type="scientific">Perkinsus chesapeaki</name>
    <name type="common">Clam parasite</name>
    <name type="synonym">Perkinsus andrewsi</name>
    <dbReference type="NCBI Taxonomy" id="330153"/>
    <lineage>
        <taxon>Eukaryota</taxon>
        <taxon>Sar</taxon>
        <taxon>Alveolata</taxon>
        <taxon>Perkinsozoa</taxon>
        <taxon>Perkinsea</taxon>
        <taxon>Perkinsida</taxon>
        <taxon>Perkinsidae</taxon>
        <taxon>Perkinsus</taxon>
    </lineage>
</organism>
<dbReference type="Gene3D" id="3.40.50.300">
    <property type="entry name" value="P-loop containing nucleotide triphosphate hydrolases"/>
    <property type="match status" value="1"/>
</dbReference>
<reference evidence="7 8" key="1">
    <citation type="submission" date="2020-04" db="EMBL/GenBank/DDBJ databases">
        <title>Perkinsus chesapeaki whole genome sequence.</title>
        <authorList>
            <person name="Bogema D.R."/>
        </authorList>
    </citation>
    <scope>NUCLEOTIDE SEQUENCE [LARGE SCALE GENOMIC DNA]</scope>
    <source>
        <strain evidence="7">ATCC PRA-425</strain>
    </source>
</reference>
<dbReference type="InterPro" id="IPR036322">
    <property type="entry name" value="WD40_repeat_dom_sf"/>
</dbReference>
<evidence type="ECO:0000256" key="4">
    <source>
        <dbReference type="SAM" id="Coils"/>
    </source>
</evidence>
<dbReference type="Gene3D" id="2.130.10.10">
    <property type="entry name" value="YVTN repeat-like/Quinoprotein amine dehydrogenase"/>
    <property type="match status" value="1"/>
</dbReference>
<dbReference type="Pfam" id="PF00488">
    <property type="entry name" value="MutS_V"/>
    <property type="match status" value="1"/>
</dbReference>
<dbReference type="PANTHER" id="PTHR11361">
    <property type="entry name" value="DNA MISMATCH REPAIR PROTEIN MUTS FAMILY MEMBER"/>
    <property type="match status" value="1"/>
</dbReference>
<evidence type="ECO:0000256" key="1">
    <source>
        <dbReference type="ARBA" id="ARBA00022741"/>
    </source>
</evidence>
<dbReference type="GO" id="GO:0006312">
    <property type="term" value="P:mitotic recombination"/>
    <property type="evidence" value="ECO:0007669"/>
    <property type="project" value="TreeGrafter"/>
</dbReference>
<name>A0A7J6MWB9_PERCH</name>
<dbReference type="GO" id="GO:0140664">
    <property type="term" value="F:ATP-dependent DNA damage sensor activity"/>
    <property type="evidence" value="ECO:0007669"/>
    <property type="project" value="InterPro"/>
</dbReference>
<dbReference type="Proteomes" id="UP000591131">
    <property type="component" value="Unassembled WGS sequence"/>
</dbReference>
<dbReference type="InterPro" id="IPR007696">
    <property type="entry name" value="DNA_mismatch_repair_MutS_core"/>
</dbReference>
<dbReference type="SMART" id="SM00533">
    <property type="entry name" value="MUTSd"/>
    <property type="match status" value="1"/>
</dbReference>
<keyword evidence="3" id="KW-0238">DNA-binding</keyword>
<dbReference type="Gene3D" id="1.10.1420.10">
    <property type="match status" value="2"/>
</dbReference>
<dbReference type="InterPro" id="IPR015943">
    <property type="entry name" value="WD40/YVTN_repeat-like_dom_sf"/>
</dbReference>
<dbReference type="GO" id="GO:0005524">
    <property type="term" value="F:ATP binding"/>
    <property type="evidence" value="ECO:0007669"/>
    <property type="project" value="UniProtKB-KW"/>
</dbReference>
<dbReference type="InterPro" id="IPR045076">
    <property type="entry name" value="MutS"/>
</dbReference>
<dbReference type="InterPro" id="IPR027417">
    <property type="entry name" value="P-loop_NTPase"/>
</dbReference>
<feature type="coiled-coil region" evidence="4">
    <location>
        <begin position="1328"/>
        <end position="1355"/>
    </location>
</feature>
<feature type="region of interest" description="Disordered" evidence="5">
    <location>
        <begin position="395"/>
        <end position="450"/>
    </location>
</feature>
<protein>
    <submittedName>
        <fullName evidence="7">MutS-like protein</fullName>
    </submittedName>
</protein>